<dbReference type="GO" id="GO:0043709">
    <property type="term" value="P:cell adhesion involved in single-species biofilm formation"/>
    <property type="evidence" value="ECO:0007669"/>
    <property type="project" value="TreeGrafter"/>
</dbReference>
<accession>C6C017</accession>
<dbReference type="AlphaFoldDB" id="C6C017"/>
<keyword evidence="3" id="KW-1133">Transmembrane helix</keyword>
<dbReference type="SUPFAM" id="SSF55073">
    <property type="entry name" value="Nucleotide cyclase"/>
    <property type="match status" value="1"/>
</dbReference>
<dbReference type="InterPro" id="IPR029787">
    <property type="entry name" value="Nucleotide_cyclase"/>
</dbReference>
<proteinExistence type="predicted"/>
<dbReference type="Proteomes" id="UP000002601">
    <property type="component" value="Chromosome"/>
</dbReference>
<dbReference type="EMBL" id="CP001649">
    <property type="protein sequence ID" value="ACS80888.1"/>
    <property type="molecule type" value="Genomic_DNA"/>
</dbReference>
<dbReference type="STRING" id="526222.Desal_2836"/>
<evidence type="ECO:0000313" key="6">
    <source>
        <dbReference type="Proteomes" id="UP000002601"/>
    </source>
</evidence>
<dbReference type="InterPro" id="IPR043128">
    <property type="entry name" value="Rev_trsase/Diguanyl_cyclase"/>
</dbReference>
<dbReference type="SMART" id="SM00267">
    <property type="entry name" value="GGDEF"/>
    <property type="match status" value="1"/>
</dbReference>
<dbReference type="OrthoDB" id="9779960at2"/>
<feature type="transmembrane region" description="Helical" evidence="3">
    <location>
        <begin position="12"/>
        <end position="35"/>
    </location>
</feature>
<dbReference type="InterPro" id="IPR050469">
    <property type="entry name" value="Diguanylate_Cyclase"/>
</dbReference>
<dbReference type="HOGENOM" id="CLU_733044_0_0_7"/>
<dbReference type="Pfam" id="PF00990">
    <property type="entry name" value="GGDEF"/>
    <property type="match status" value="1"/>
</dbReference>
<dbReference type="eggNOG" id="COG3706">
    <property type="taxonomic scope" value="Bacteria"/>
</dbReference>
<dbReference type="PANTHER" id="PTHR45138:SF9">
    <property type="entry name" value="DIGUANYLATE CYCLASE DGCM-RELATED"/>
    <property type="match status" value="1"/>
</dbReference>
<dbReference type="GO" id="GO:0052621">
    <property type="term" value="F:diguanylate cyclase activity"/>
    <property type="evidence" value="ECO:0007669"/>
    <property type="project" value="UniProtKB-EC"/>
</dbReference>
<dbReference type="RefSeq" id="WP_015852704.1">
    <property type="nucleotide sequence ID" value="NC_012881.1"/>
</dbReference>
<comment type="catalytic activity">
    <reaction evidence="2">
        <text>2 GTP = 3',3'-c-di-GMP + 2 diphosphate</text>
        <dbReference type="Rhea" id="RHEA:24898"/>
        <dbReference type="ChEBI" id="CHEBI:33019"/>
        <dbReference type="ChEBI" id="CHEBI:37565"/>
        <dbReference type="ChEBI" id="CHEBI:58805"/>
        <dbReference type="EC" id="2.7.7.65"/>
    </reaction>
</comment>
<keyword evidence="3" id="KW-0812">Transmembrane</keyword>
<evidence type="ECO:0000256" key="2">
    <source>
        <dbReference type="ARBA" id="ARBA00034247"/>
    </source>
</evidence>
<sequence>MNDFNTERQSRYLMVVSFTLLPILSLVLITVFVFFHPIFEKMEFIADTIYEEIRPVRVLQKALITSMMGPNDYLLQGKMDNKKLWEQSKDEVNHYFKVLIDNPAYVDEKSKLLYLRQEWNSCMLLGDQIFQLKVVGLVSKRSAELMEEFDLRVETVSEDLDSFASYREEAVSRAYSSIHDLKTKTIIATLGAILLGMISGVFGSIWLARNRKQMIEFVTRDALTGAYNRRALDDALHQLNGDKGSFAALLLDLDNFKSVNDTYGHDAGDLVLKYFVEETQKVLRSNDLFGRYGGEEFLILLYDTKLEHAAALAERIRKSVESNTVYLPSSGAHHSLTVSIGCAASDGSRPSEETVRMADKAMYKAKQSGRNQVVVAE</sequence>
<dbReference type="GO" id="GO:0005886">
    <property type="term" value="C:plasma membrane"/>
    <property type="evidence" value="ECO:0007669"/>
    <property type="project" value="TreeGrafter"/>
</dbReference>
<dbReference type="GO" id="GO:1902201">
    <property type="term" value="P:negative regulation of bacterial-type flagellum-dependent cell motility"/>
    <property type="evidence" value="ECO:0007669"/>
    <property type="project" value="TreeGrafter"/>
</dbReference>
<protein>
    <recommendedName>
        <fullName evidence="1">diguanylate cyclase</fullName>
        <ecNumber evidence="1">2.7.7.65</ecNumber>
    </recommendedName>
</protein>
<dbReference type="PANTHER" id="PTHR45138">
    <property type="entry name" value="REGULATORY COMPONENTS OF SENSORY TRANSDUCTION SYSTEM"/>
    <property type="match status" value="1"/>
</dbReference>
<dbReference type="FunFam" id="3.30.70.270:FF:000001">
    <property type="entry name" value="Diguanylate cyclase domain protein"/>
    <property type="match status" value="1"/>
</dbReference>
<keyword evidence="3" id="KW-0472">Membrane</keyword>
<evidence type="ECO:0000256" key="1">
    <source>
        <dbReference type="ARBA" id="ARBA00012528"/>
    </source>
</evidence>
<dbReference type="PROSITE" id="PS50887">
    <property type="entry name" value="GGDEF"/>
    <property type="match status" value="1"/>
</dbReference>
<dbReference type="Gene3D" id="3.30.70.270">
    <property type="match status" value="1"/>
</dbReference>
<dbReference type="KEGG" id="dsa:Desal_2836"/>
<evidence type="ECO:0000313" key="5">
    <source>
        <dbReference type="EMBL" id="ACS80888.1"/>
    </source>
</evidence>
<name>C6C017_MARSD</name>
<feature type="domain" description="GGDEF" evidence="4">
    <location>
        <begin position="244"/>
        <end position="377"/>
    </location>
</feature>
<evidence type="ECO:0000259" key="4">
    <source>
        <dbReference type="PROSITE" id="PS50887"/>
    </source>
</evidence>
<keyword evidence="6" id="KW-1185">Reference proteome</keyword>
<dbReference type="NCBIfam" id="TIGR00254">
    <property type="entry name" value="GGDEF"/>
    <property type="match status" value="1"/>
</dbReference>
<dbReference type="EC" id="2.7.7.65" evidence="1"/>
<organism evidence="5 6">
    <name type="scientific">Maridesulfovibrio salexigens (strain ATCC 14822 / DSM 2638 / NCIMB 8403 / VKM B-1763)</name>
    <name type="common">Desulfovibrio salexigens</name>
    <dbReference type="NCBI Taxonomy" id="526222"/>
    <lineage>
        <taxon>Bacteria</taxon>
        <taxon>Pseudomonadati</taxon>
        <taxon>Thermodesulfobacteriota</taxon>
        <taxon>Desulfovibrionia</taxon>
        <taxon>Desulfovibrionales</taxon>
        <taxon>Desulfovibrionaceae</taxon>
        <taxon>Maridesulfovibrio</taxon>
    </lineage>
</organism>
<reference evidence="5 6" key="1">
    <citation type="submission" date="2009-06" db="EMBL/GenBank/DDBJ databases">
        <title>Complete sequence of Desulfovibrio salexigens DSM 2638.</title>
        <authorList>
            <consortium name="US DOE Joint Genome Institute"/>
            <person name="Lucas S."/>
            <person name="Copeland A."/>
            <person name="Lapidus A."/>
            <person name="Glavina del Rio T."/>
            <person name="Tice H."/>
            <person name="Bruce D."/>
            <person name="Goodwin L."/>
            <person name="Pitluck S."/>
            <person name="Munk A.C."/>
            <person name="Brettin T."/>
            <person name="Detter J.C."/>
            <person name="Han C."/>
            <person name="Tapia R."/>
            <person name="Larimer F."/>
            <person name="Land M."/>
            <person name="Hauser L."/>
            <person name="Kyrpides N."/>
            <person name="Anderson I."/>
            <person name="Wall J.D."/>
            <person name="Arkin A.P."/>
            <person name="Dehal P."/>
            <person name="Chivian D."/>
            <person name="Giles B."/>
            <person name="Hazen T.C."/>
        </authorList>
    </citation>
    <scope>NUCLEOTIDE SEQUENCE [LARGE SCALE GENOMIC DNA]</scope>
    <source>
        <strain evidence="6">ATCC 14822 / DSM 2638 / NCIMB 8403 / VKM B-1763</strain>
    </source>
</reference>
<dbReference type="CDD" id="cd01949">
    <property type="entry name" value="GGDEF"/>
    <property type="match status" value="1"/>
</dbReference>
<evidence type="ECO:0000256" key="3">
    <source>
        <dbReference type="SAM" id="Phobius"/>
    </source>
</evidence>
<dbReference type="InterPro" id="IPR000160">
    <property type="entry name" value="GGDEF_dom"/>
</dbReference>
<gene>
    <name evidence="5" type="ordered locus">Desal_2836</name>
</gene>
<feature type="transmembrane region" description="Helical" evidence="3">
    <location>
        <begin position="186"/>
        <end position="208"/>
    </location>
</feature>